<dbReference type="Pfam" id="PF03108">
    <property type="entry name" value="DBD_Tnp_Mut"/>
    <property type="match status" value="1"/>
</dbReference>
<proteinExistence type="predicted"/>
<protein>
    <recommendedName>
        <fullName evidence="1">Transposase MuDR plant domain-containing protein</fullName>
    </recommendedName>
</protein>
<organism evidence="2 3">
    <name type="scientific">Hibiscus syriacus</name>
    <name type="common">Rose of Sharon</name>
    <dbReference type="NCBI Taxonomy" id="106335"/>
    <lineage>
        <taxon>Eukaryota</taxon>
        <taxon>Viridiplantae</taxon>
        <taxon>Streptophyta</taxon>
        <taxon>Embryophyta</taxon>
        <taxon>Tracheophyta</taxon>
        <taxon>Spermatophyta</taxon>
        <taxon>Magnoliopsida</taxon>
        <taxon>eudicotyledons</taxon>
        <taxon>Gunneridae</taxon>
        <taxon>Pentapetalae</taxon>
        <taxon>rosids</taxon>
        <taxon>malvids</taxon>
        <taxon>Malvales</taxon>
        <taxon>Malvaceae</taxon>
        <taxon>Malvoideae</taxon>
        <taxon>Hibiscus</taxon>
    </lineage>
</organism>
<dbReference type="AlphaFoldDB" id="A0A6A2X707"/>
<dbReference type="EMBL" id="VEPZ02001484">
    <property type="protein sequence ID" value="KAE8671001.1"/>
    <property type="molecule type" value="Genomic_DNA"/>
</dbReference>
<dbReference type="Proteomes" id="UP000436088">
    <property type="component" value="Unassembled WGS sequence"/>
</dbReference>
<evidence type="ECO:0000313" key="2">
    <source>
        <dbReference type="EMBL" id="KAE8671001.1"/>
    </source>
</evidence>
<sequence>MHFDLRIVKSDQSRFIAKCSKEGCMWRVHVAKCPGVPTFTIRTPQGNMHVKGFTTSIISKHRNGVWLHFMGLLKKGIAFFLHTVSKQGRPTQPLLELDKANLKGKYLGTLLCSAAVDADDALFPLAIAIVDVEIK</sequence>
<keyword evidence="3" id="KW-1185">Reference proteome</keyword>
<comment type="caution">
    <text evidence="2">The sequence shown here is derived from an EMBL/GenBank/DDBJ whole genome shotgun (WGS) entry which is preliminary data.</text>
</comment>
<name>A0A6A2X707_HIBSY</name>
<feature type="domain" description="Transposase MuDR plant" evidence="1">
    <location>
        <begin position="2"/>
        <end position="41"/>
    </location>
</feature>
<evidence type="ECO:0000313" key="3">
    <source>
        <dbReference type="Proteomes" id="UP000436088"/>
    </source>
</evidence>
<evidence type="ECO:0000259" key="1">
    <source>
        <dbReference type="Pfam" id="PF03108"/>
    </source>
</evidence>
<accession>A0A6A2X707</accession>
<dbReference type="InterPro" id="IPR004332">
    <property type="entry name" value="Transposase_MuDR"/>
</dbReference>
<reference evidence="2" key="1">
    <citation type="submission" date="2019-09" db="EMBL/GenBank/DDBJ databases">
        <title>Draft genome information of white flower Hibiscus syriacus.</title>
        <authorList>
            <person name="Kim Y.-M."/>
        </authorList>
    </citation>
    <scope>NUCLEOTIDE SEQUENCE [LARGE SCALE GENOMIC DNA]</scope>
    <source>
        <strain evidence="2">YM2019G1</strain>
    </source>
</reference>
<gene>
    <name evidence="2" type="ORF">F3Y22_tig00112000pilonHSYRG00113</name>
</gene>